<dbReference type="Proteomes" id="UP000286595">
    <property type="component" value="Unassembled WGS sequence"/>
</dbReference>
<evidence type="ECO:0000256" key="1">
    <source>
        <dbReference type="SAM" id="Coils"/>
    </source>
</evidence>
<keyword evidence="1" id="KW-0175">Coiled coil</keyword>
<organism evidence="2 3">
    <name type="scientific">Coprococcus comes</name>
    <dbReference type="NCBI Taxonomy" id="410072"/>
    <lineage>
        <taxon>Bacteria</taxon>
        <taxon>Bacillati</taxon>
        <taxon>Bacillota</taxon>
        <taxon>Clostridia</taxon>
        <taxon>Lachnospirales</taxon>
        <taxon>Lachnospiraceae</taxon>
        <taxon>Coprococcus</taxon>
    </lineage>
</organism>
<evidence type="ECO:0008006" key="4">
    <source>
        <dbReference type="Google" id="ProtNLM"/>
    </source>
</evidence>
<evidence type="ECO:0000313" key="3">
    <source>
        <dbReference type="Proteomes" id="UP000286595"/>
    </source>
</evidence>
<accession>A0A414U717</accession>
<dbReference type="Gene3D" id="1.10.287.1490">
    <property type="match status" value="1"/>
</dbReference>
<protein>
    <recommendedName>
        <fullName evidence="4">SCP domain-containing protein</fullName>
    </recommendedName>
</protein>
<comment type="caution">
    <text evidence="2">The sequence shown here is derived from an EMBL/GenBank/DDBJ whole genome shotgun (WGS) entry which is preliminary data.</text>
</comment>
<name>A0A414U717_9FIRM</name>
<feature type="coiled-coil region" evidence="1">
    <location>
        <begin position="4"/>
        <end position="80"/>
    </location>
</feature>
<sequence>QSALDAANADLDAAKQANVDAVAKLDAAKQAVKNAESAKAAADVELANAKAAKDTADAAVIAAQQKVDEAQAKLDSADAQLKQGAIGFFRAMGADDAVNIILNAKYAGKTEVGNSKDATSLDNMLNAIRWMKSVNDYRKSVGLSELQVTYKLIAGAIADANYSDTVLDHARQYNFAENLAWNYGIDPSGQWIEQEKGFFDKATEALYGVTGLVGKDAYDFYAKNGVAINHWIANNCRWENGSSGTVGHYMNIINPELAVMGMATCTKGTMSGLQTQCYTAEISGWSGSGWNTNPISVDEYEQKLTSYINGLKNAKSALGAAKADLASKKQAAAGAAATVQQKQVAVDSAQAGVDAAKQGVADAQRAVDAAKADLASKQQGVTDAQTELDAAKSDLEAANAAVDTAKSTVQQKQVAFDAANAAVTTAQSKLDSAKADTEAKQQDVMDANADLAKFFQDVADAKKALDTAKSVHDAAAADQVEKATVLAAAEQKADATARALADAQRA</sequence>
<feature type="non-terminal residue" evidence="2">
    <location>
        <position position="1"/>
    </location>
</feature>
<gene>
    <name evidence="2" type="ORF">DW252_17245</name>
</gene>
<feature type="non-terminal residue" evidence="2">
    <location>
        <position position="506"/>
    </location>
</feature>
<evidence type="ECO:0000313" key="2">
    <source>
        <dbReference type="EMBL" id="RHG54551.1"/>
    </source>
</evidence>
<reference evidence="2 3" key="1">
    <citation type="submission" date="2018-08" db="EMBL/GenBank/DDBJ databases">
        <title>A genome reference for cultivated species of the human gut microbiota.</title>
        <authorList>
            <person name="Zou Y."/>
            <person name="Xue W."/>
            <person name="Luo G."/>
        </authorList>
    </citation>
    <scope>NUCLEOTIDE SEQUENCE [LARGE SCALE GENOMIC DNA]</scope>
    <source>
        <strain evidence="2 3">AM22-12LB</strain>
    </source>
</reference>
<dbReference type="InterPro" id="IPR035940">
    <property type="entry name" value="CAP_sf"/>
</dbReference>
<proteinExistence type="predicted"/>
<dbReference type="EMBL" id="QRIM01000046">
    <property type="protein sequence ID" value="RHG54551.1"/>
    <property type="molecule type" value="Genomic_DNA"/>
</dbReference>
<feature type="coiled-coil region" evidence="1">
    <location>
        <begin position="353"/>
        <end position="408"/>
    </location>
</feature>
<dbReference type="SUPFAM" id="SSF55797">
    <property type="entry name" value="PR-1-like"/>
    <property type="match status" value="1"/>
</dbReference>
<dbReference type="SUPFAM" id="SSF57997">
    <property type="entry name" value="Tropomyosin"/>
    <property type="match status" value="1"/>
</dbReference>
<dbReference type="AlphaFoldDB" id="A0A414U717"/>